<dbReference type="Gene3D" id="3.40.50.300">
    <property type="entry name" value="P-loop containing nucleotide triphosphate hydrolases"/>
    <property type="match status" value="1"/>
</dbReference>
<evidence type="ECO:0000313" key="2">
    <source>
        <dbReference type="EMBL" id="CAF1686552.1"/>
    </source>
</evidence>
<dbReference type="AlphaFoldDB" id="A0A816HBR3"/>
<dbReference type="GO" id="GO:0016020">
    <property type="term" value="C:membrane"/>
    <property type="evidence" value="ECO:0007669"/>
    <property type="project" value="InterPro"/>
</dbReference>
<dbReference type="EMBL" id="CAJNOW010022095">
    <property type="protein sequence ID" value="CAF1686552.1"/>
    <property type="molecule type" value="Genomic_DNA"/>
</dbReference>
<dbReference type="SUPFAM" id="SSF52540">
    <property type="entry name" value="P-loop containing nucleoside triphosphate hydrolases"/>
    <property type="match status" value="1"/>
</dbReference>
<evidence type="ECO:0000313" key="3">
    <source>
        <dbReference type="Proteomes" id="UP000663834"/>
    </source>
</evidence>
<comment type="caution">
    <text evidence="2">The sequence shown here is derived from an EMBL/GenBank/DDBJ whole genome shotgun (WGS) entry which is preliminary data.</text>
</comment>
<accession>A0A816HBR3</accession>
<dbReference type="OrthoDB" id="7614088at2759"/>
<dbReference type="Proteomes" id="UP000663834">
    <property type="component" value="Unassembled WGS sequence"/>
</dbReference>
<dbReference type="InterPro" id="IPR027417">
    <property type="entry name" value="P-loop_NTPase"/>
</dbReference>
<proteinExistence type="predicted"/>
<dbReference type="GO" id="GO:0005524">
    <property type="term" value="F:ATP binding"/>
    <property type="evidence" value="ECO:0007669"/>
    <property type="project" value="InterPro"/>
</dbReference>
<dbReference type="InterPro" id="IPR011115">
    <property type="entry name" value="SecA_DEAD"/>
</dbReference>
<evidence type="ECO:0000259" key="1">
    <source>
        <dbReference type="Pfam" id="PF07517"/>
    </source>
</evidence>
<feature type="domain" description="SecA DEAD-like N-terminal" evidence="1">
    <location>
        <begin position="8"/>
        <end position="65"/>
    </location>
</feature>
<gene>
    <name evidence="2" type="ORF">KQP761_LOCUS38825</name>
</gene>
<protein>
    <recommendedName>
        <fullName evidence="1">SecA DEAD-like N-terminal domain-containing protein</fullName>
    </recommendedName>
</protein>
<reference evidence="2" key="1">
    <citation type="submission" date="2021-02" db="EMBL/GenBank/DDBJ databases">
        <authorList>
            <person name="Nowell W R."/>
        </authorList>
    </citation>
    <scope>NUCLEOTIDE SEQUENCE</scope>
</reference>
<name>A0A816HBR3_9BILA</name>
<feature type="non-terminal residue" evidence="2">
    <location>
        <position position="1"/>
    </location>
</feature>
<dbReference type="Pfam" id="PF07517">
    <property type="entry name" value="SecA_DEAD"/>
    <property type="match status" value="1"/>
</dbReference>
<organism evidence="2 3">
    <name type="scientific">Rotaria magnacalcarata</name>
    <dbReference type="NCBI Taxonomy" id="392030"/>
    <lineage>
        <taxon>Eukaryota</taxon>
        <taxon>Metazoa</taxon>
        <taxon>Spiralia</taxon>
        <taxon>Gnathifera</taxon>
        <taxon>Rotifera</taxon>
        <taxon>Eurotatoria</taxon>
        <taxon>Bdelloidea</taxon>
        <taxon>Philodinida</taxon>
        <taxon>Philodinidae</taxon>
        <taxon>Rotaria</taxon>
    </lineage>
</organism>
<dbReference type="GO" id="GO:0017038">
    <property type="term" value="P:protein import"/>
    <property type="evidence" value="ECO:0007669"/>
    <property type="project" value="InterPro"/>
</dbReference>
<sequence length="431" mass="48051">VGSSLINNLVQIGTGEGKSVVLAITACVFALIGVDVNCSCYSEVLSTRDKKDFISVFQALGIEDRIEYGTFNKLCEQFLNEKCNIREKVSDMIVNNNIALTIADRRTRIRPKVLLIDEVDVFLSDQFYGATYTPAVYLRSPSIKALLDSIWQTRTLKTLNSVKALPAYRTCATQFSNWMFLFDEAIKDMIAALQSFKGSTYIVHSDKIVYVEGESMVDNVVRGYDTIWAYYFENEKGTISASSLETNVGIIINCGAFSYAEMPHDFAYIAGVTGTLKTLAKSEKLILTNVYNIIQESETLESISQVILVADAPAKDIEAIKRDRNANGGESYWNRTKFKEPTHFTIQLEKLKNKKIPVHAFYLDDGARDNFERIAGETGGRCEQLNISSPGGAEFLTNVVTEEVLRKAAGNQGDAAVELYRTKYVRKAFTS</sequence>